<evidence type="ECO:0000313" key="4">
    <source>
        <dbReference type="EMBL" id="QMS99408.1"/>
    </source>
</evidence>
<feature type="transmembrane region" description="Helical" evidence="2">
    <location>
        <begin position="534"/>
        <end position="554"/>
    </location>
</feature>
<sequence length="594" mass="69580">MDTRFPDKSCWLLLSLFLFLIPSCKKQTINLNDQRRVKVARLLSDAQRHQDTLMNPKAADSLSDEIIKISMFSDDPQLIAVATTAALKYRLPANMNSAQAKECFVQAVINAEKLKSSEAVDEAYFAYCEYLIRENQPQDALNYLNMISENSPDQSKQEAGEIRKLIIHSKINQIQNRPADQLENLIDADYLAADLENDSIKYETLSYLSDFYLLNKKHEKALEYLAELKKSVESAVPVDSVRWYYTESARLVILNRYIDHKVIPEMLKKIDDFGRRKNIPRLRFQAQSALRTYFIDHNQFQKMDDWYKKHPQELKYLKKQNLSYYHRVRAYIAENRKQVDSARHYFELSAAANDDGNPYFYYIYYLRKGEFEKRQGQDDAALTNFEEAFQYSLQSNNYYDQIKVGEKIAALFRERGDAGKELEYANLTNTAKNSLIKFLSDENVQSAELNNILAQKELERQKIQEKKDRQHNLQYLIITCFIILIIMSLVVISFYRVPVWWIKSMGYVSFIMFFEFIVLLIDGWLHHLTHGSPVLILLGKVVIISGLFPLHHWIEKTVVNMLLKKKDLTWFWHQFLRIIHIKKGTTGTAVPFDK</sequence>
<dbReference type="KEGG" id="cbau:H1R16_05220"/>
<keyword evidence="2" id="KW-1133">Transmembrane helix</keyword>
<accession>A0A7D7QU03</accession>
<dbReference type="AlphaFoldDB" id="A0A7D7QU03"/>
<evidence type="ECO:0000256" key="2">
    <source>
        <dbReference type="SAM" id="Phobius"/>
    </source>
</evidence>
<dbReference type="RefSeq" id="WP_181887751.1">
    <property type="nucleotide sequence ID" value="NZ_CP059472.1"/>
</dbReference>
<keyword evidence="2" id="KW-0472">Membrane</keyword>
<proteinExistence type="predicted"/>
<organism evidence="4 5">
    <name type="scientific">Marnyiella aurantia</name>
    <dbReference type="NCBI Taxonomy" id="2758037"/>
    <lineage>
        <taxon>Bacteria</taxon>
        <taxon>Pseudomonadati</taxon>
        <taxon>Bacteroidota</taxon>
        <taxon>Flavobacteriia</taxon>
        <taxon>Flavobacteriales</taxon>
        <taxon>Weeksellaceae</taxon>
        <taxon>Marnyiella</taxon>
    </lineage>
</organism>
<evidence type="ECO:0000313" key="6">
    <source>
        <dbReference type="Proteomes" id="UP000539710"/>
    </source>
</evidence>
<protein>
    <recommendedName>
        <fullName evidence="7">Tetratricopeptide repeat protein</fullName>
    </recommendedName>
</protein>
<keyword evidence="1" id="KW-0175">Coiled coil</keyword>
<evidence type="ECO:0000313" key="5">
    <source>
        <dbReference type="Proteomes" id="UP000515349"/>
    </source>
</evidence>
<keyword evidence="2" id="KW-0812">Transmembrane</keyword>
<evidence type="ECO:0000256" key="1">
    <source>
        <dbReference type="SAM" id="Coils"/>
    </source>
</evidence>
<feature type="coiled-coil region" evidence="1">
    <location>
        <begin position="444"/>
        <end position="473"/>
    </location>
</feature>
<dbReference type="Proteomes" id="UP000515349">
    <property type="component" value="Chromosome"/>
</dbReference>
<dbReference type="EMBL" id="JACEUX010000003">
    <property type="protein sequence ID" value="MBA5247659.1"/>
    <property type="molecule type" value="Genomic_DNA"/>
</dbReference>
<keyword evidence="6" id="KW-1185">Reference proteome</keyword>
<feature type="transmembrane region" description="Helical" evidence="2">
    <location>
        <begin position="507"/>
        <end position="528"/>
    </location>
</feature>
<gene>
    <name evidence="4" type="ORF">H1R16_05220</name>
    <name evidence="3" type="ORF">H2507_10810</name>
</gene>
<reference evidence="6" key="2">
    <citation type="submission" date="2020-07" db="EMBL/GenBank/DDBJ databases">
        <title>Flavobacterium sp. xlx-214.</title>
        <authorList>
            <person name="Yang C."/>
        </authorList>
    </citation>
    <scope>NUCLEOTIDE SEQUENCE [LARGE SCALE GENOMIC DNA]</scope>
    <source>
        <strain evidence="6">CX-624</strain>
    </source>
</reference>
<evidence type="ECO:0008006" key="7">
    <source>
        <dbReference type="Google" id="ProtNLM"/>
    </source>
</evidence>
<evidence type="ECO:0000313" key="3">
    <source>
        <dbReference type="EMBL" id="MBA5247659.1"/>
    </source>
</evidence>
<feature type="transmembrane region" description="Helical" evidence="2">
    <location>
        <begin position="473"/>
        <end position="495"/>
    </location>
</feature>
<dbReference type="Proteomes" id="UP000539710">
    <property type="component" value="Unassembled WGS sequence"/>
</dbReference>
<dbReference type="EMBL" id="CP059472">
    <property type="protein sequence ID" value="QMS99408.1"/>
    <property type="molecule type" value="Genomic_DNA"/>
</dbReference>
<reference evidence="4 5" key="1">
    <citation type="submission" date="2020-07" db="EMBL/GenBank/DDBJ databases">
        <title>Chryseobacterium sp.cx-624.</title>
        <authorList>
            <person name="Yang C."/>
        </authorList>
    </citation>
    <scope>NUCLEOTIDE SEQUENCE [LARGE SCALE GENOMIC DNA]</scope>
    <source>
        <strain evidence="4">Cx-624</strain>
        <strain evidence="5">cx-624</strain>
    </source>
</reference>
<name>A0A7D7QU03_9FLAO</name>
<reference evidence="3" key="3">
    <citation type="submission" date="2020-07" db="EMBL/GenBank/DDBJ databases">
        <authorList>
            <person name="Yang C."/>
        </authorList>
    </citation>
    <scope>NUCLEOTIDE SEQUENCE</scope>
    <source>
        <strain evidence="3">Cx-624</strain>
    </source>
</reference>